<dbReference type="OrthoDB" id="45365at2759"/>
<dbReference type="InterPro" id="IPR000210">
    <property type="entry name" value="BTB/POZ_dom"/>
</dbReference>
<dbReference type="AlphaFoldDB" id="E9HPB1"/>
<dbReference type="OMA" id="YTHCTAR"/>
<dbReference type="Gene3D" id="2.60.120.820">
    <property type="entry name" value="PHR domain"/>
    <property type="match status" value="1"/>
</dbReference>
<dbReference type="PANTHER" id="PTHR45774">
    <property type="entry name" value="BTB/POZ DOMAIN-CONTAINING"/>
    <property type="match status" value="1"/>
</dbReference>
<dbReference type="SUPFAM" id="SSF54695">
    <property type="entry name" value="POZ domain"/>
    <property type="match status" value="1"/>
</dbReference>
<dbReference type="InterPro" id="IPR011333">
    <property type="entry name" value="SKP1/BTB/POZ_sf"/>
</dbReference>
<evidence type="ECO:0000313" key="2">
    <source>
        <dbReference type="EMBL" id="EFX66411.1"/>
    </source>
</evidence>
<evidence type="ECO:0000259" key="1">
    <source>
        <dbReference type="PROSITE" id="PS50097"/>
    </source>
</evidence>
<dbReference type="GO" id="GO:0022008">
    <property type="term" value="P:neurogenesis"/>
    <property type="evidence" value="ECO:0000318"/>
    <property type="project" value="GO_Central"/>
</dbReference>
<dbReference type="KEGG" id="dpx:DAPPUDRAFT_64737"/>
<reference evidence="2 3" key="1">
    <citation type="journal article" date="2011" name="Science">
        <title>The ecoresponsive genome of Daphnia pulex.</title>
        <authorList>
            <person name="Colbourne J.K."/>
            <person name="Pfrender M.E."/>
            <person name="Gilbert D."/>
            <person name="Thomas W.K."/>
            <person name="Tucker A."/>
            <person name="Oakley T.H."/>
            <person name="Tokishita S."/>
            <person name="Aerts A."/>
            <person name="Arnold G.J."/>
            <person name="Basu M.K."/>
            <person name="Bauer D.J."/>
            <person name="Caceres C.E."/>
            <person name="Carmel L."/>
            <person name="Casola C."/>
            <person name="Choi J.H."/>
            <person name="Detter J.C."/>
            <person name="Dong Q."/>
            <person name="Dusheyko S."/>
            <person name="Eads B.D."/>
            <person name="Frohlich T."/>
            <person name="Geiler-Samerotte K.A."/>
            <person name="Gerlach D."/>
            <person name="Hatcher P."/>
            <person name="Jogdeo S."/>
            <person name="Krijgsveld J."/>
            <person name="Kriventseva E.V."/>
            <person name="Kultz D."/>
            <person name="Laforsch C."/>
            <person name="Lindquist E."/>
            <person name="Lopez J."/>
            <person name="Manak J.R."/>
            <person name="Muller J."/>
            <person name="Pangilinan J."/>
            <person name="Patwardhan R.P."/>
            <person name="Pitluck S."/>
            <person name="Pritham E.J."/>
            <person name="Rechtsteiner A."/>
            <person name="Rho M."/>
            <person name="Rogozin I.B."/>
            <person name="Sakarya O."/>
            <person name="Salamov A."/>
            <person name="Schaack S."/>
            <person name="Shapiro H."/>
            <person name="Shiga Y."/>
            <person name="Skalitzky C."/>
            <person name="Smith Z."/>
            <person name="Souvorov A."/>
            <person name="Sung W."/>
            <person name="Tang Z."/>
            <person name="Tsuchiya D."/>
            <person name="Tu H."/>
            <person name="Vos H."/>
            <person name="Wang M."/>
            <person name="Wolf Y.I."/>
            <person name="Yamagata H."/>
            <person name="Yamada T."/>
            <person name="Ye Y."/>
            <person name="Shaw J.R."/>
            <person name="Andrews J."/>
            <person name="Crease T.J."/>
            <person name="Tang H."/>
            <person name="Lucas S.M."/>
            <person name="Robertson H.M."/>
            <person name="Bork P."/>
            <person name="Koonin E.V."/>
            <person name="Zdobnov E.M."/>
            <person name="Grigoriev I.V."/>
            <person name="Lynch M."/>
            <person name="Boore J.L."/>
        </authorList>
    </citation>
    <scope>NUCLEOTIDE SEQUENCE [LARGE SCALE GENOMIC DNA]</scope>
</reference>
<dbReference type="InterPro" id="IPR038648">
    <property type="entry name" value="PHR_sf"/>
</dbReference>
<dbReference type="FunFam" id="1.25.40.420:FF:000039">
    <property type="entry name" value="BTB/POZ domain-containing protein 2"/>
    <property type="match status" value="1"/>
</dbReference>
<accession>E9HPB1</accession>
<dbReference type="SMART" id="SM00225">
    <property type="entry name" value="BTB"/>
    <property type="match status" value="1"/>
</dbReference>
<dbReference type="Proteomes" id="UP000000305">
    <property type="component" value="Unassembled WGS sequence"/>
</dbReference>
<dbReference type="EMBL" id="GL732704">
    <property type="protein sequence ID" value="EFX66411.1"/>
    <property type="molecule type" value="Genomic_DNA"/>
</dbReference>
<dbReference type="FunFam" id="3.30.710.10:FF:000169">
    <property type="entry name" value="BTB/POZ domain-containing protein 2"/>
    <property type="match status" value="1"/>
</dbReference>
<name>E9HPB1_DAPPU</name>
<dbReference type="Gene3D" id="3.30.710.10">
    <property type="entry name" value="Potassium Channel Kv1.1, Chain A"/>
    <property type="match status" value="1"/>
</dbReference>
<organism evidence="2 3">
    <name type="scientific">Daphnia pulex</name>
    <name type="common">Water flea</name>
    <dbReference type="NCBI Taxonomy" id="6669"/>
    <lineage>
        <taxon>Eukaryota</taxon>
        <taxon>Metazoa</taxon>
        <taxon>Ecdysozoa</taxon>
        <taxon>Arthropoda</taxon>
        <taxon>Crustacea</taxon>
        <taxon>Branchiopoda</taxon>
        <taxon>Diplostraca</taxon>
        <taxon>Cladocera</taxon>
        <taxon>Anomopoda</taxon>
        <taxon>Daphniidae</taxon>
        <taxon>Daphnia</taxon>
    </lineage>
</organism>
<dbReference type="Pfam" id="PF00651">
    <property type="entry name" value="BTB"/>
    <property type="match status" value="1"/>
</dbReference>
<dbReference type="GO" id="GO:0005829">
    <property type="term" value="C:cytosol"/>
    <property type="evidence" value="ECO:0000318"/>
    <property type="project" value="GO_Central"/>
</dbReference>
<dbReference type="PANTHER" id="PTHR45774:SF3">
    <property type="entry name" value="BTB (POZ) DOMAIN-CONTAINING 2B-RELATED"/>
    <property type="match status" value="1"/>
</dbReference>
<evidence type="ECO:0000313" key="3">
    <source>
        <dbReference type="Proteomes" id="UP000000305"/>
    </source>
</evidence>
<dbReference type="GO" id="GO:0000932">
    <property type="term" value="C:P-body"/>
    <property type="evidence" value="ECO:0000318"/>
    <property type="project" value="GO_Central"/>
</dbReference>
<dbReference type="eggNOG" id="KOG2075">
    <property type="taxonomic scope" value="Eukaryota"/>
</dbReference>
<dbReference type="PROSITE" id="PS50097">
    <property type="entry name" value="BTB"/>
    <property type="match status" value="1"/>
</dbReference>
<proteinExistence type="predicted"/>
<dbReference type="PhylomeDB" id="E9HPB1"/>
<feature type="domain" description="BTB" evidence="1">
    <location>
        <begin position="34"/>
        <end position="113"/>
    </location>
</feature>
<dbReference type="FunCoup" id="E9HPB1">
    <property type="interactions" value="51"/>
</dbReference>
<keyword evidence="3" id="KW-1185">Reference proteome</keyword>
<dbReference type="InParanoid" id="E9HPB1"/>
<dbReference type="Pfam" id="PF07707">
    <property type="entry name" value="BACK"/>
    <property type="match status" value="1"/>
</dbReference>
<gene>
    <name evidence="2" type="ORF">DAPPUDRAFT_64737</name>
</gene>
<dbReference type="Gene3D" id="1.25.40.420">
    <property type="match status" value="1"/>
</dbReference>
<dbReference type="HOGENOM" id="CLU_032941_0_0_1"/>
<dbReference type="InterPro" id="IPR011705">
    <property type="entry name" value="BACK"/>
</dbReference>
<sequence length="513" mass="58302">MANRRAIASNVDWQVDKKSNSDRAKYLFETSLYCDCEFLVGNEEEKELVKAHKIFLAMGSPVFETMFYGGMAQANAGRSVTTGSDAIEVQDIQPFAFKDLLEFIYTEHVDLKSFEQAYEISYAAKKYMVSSLVEKCSQYMWKDLIPDNVCRALEFANLFEDSLLKERSLNLIRCRTKDSLSHAPFEDITESTLLILVKEDDLVISETDLFEAVKRWGTKECSRREIDVNGPNLRLVLANIIGHIRFLTMTNEDFANSPAMSGILTQEESFAILMNISCRDKWPMPSQLSSSRQSRYTAPYNLNFGEHSPGNRSPVSVCGRRLTRKQISSLIDPFFKMFVTHSVETTPILSSPGRIYCQRRVEGETLVHNTGILDCAVALTVDRNICIQGIVISSQANHTDSTNCDPTGGYTELLYCHLLDRDGTRLTYSHFSGRSPRRSTIDVFFNRPVYVQRNREYRICVVLNRCGYYPLGTGSSWVMTQGVHFRFRSSSTDPFPLNDGIRDGFIRGVIFSF</sequence>
<dbReference type="STRING" id="6669.E9HPB1"/>
<protein>
    <recommendedName>
        <fullName evidence="1">BTB domain-containing protein</fullName>
    </recommendedName>
</protein>